<keyword evidence="2" id="KW-0964">Secreted</keyword>
<dbReference type="Proteomes" id="UP000000305">
    <property type="component" value="Unassembled WGS sequence"/>
</dbReference>
<feature type="domain" description="Fibrinogen C-terminal" evidence="10">
    <location>
        <begin position="556"/>
        <end position="783"/>
    </location>
</feature>
<evidence type="ECO:0000313" key="11">
    <source>
        <dbReference type="EMBL" id="EFX87918.1"/>
    </source>
</evidence>
<dbReference type="InterPro" id="IPR014716">
    <property type="entry name" value="Fibrinogen_a/b/g_C_1"/>
</dbReference>
<evidence type="ECO:0000256" key="8">
    <source>
        <dbReference type="SAM" id="Coils"/>
    </source>
</evidence>
<keyword evidence="3" id="KW-0732">Signal</keyword>
<evidence type="ECO:0000256" key="2">
    <source>
        <dbReference type="ARBA" id="ARBA00022525"/>
    </source>
</evidence>
<dbReference type="SUPFAM" id="SSF56496">
    <property type="entry name" value="Fibrinogen C-terminal domain-like"/>
    <property type="match status" value="1"/>
</dbReference>
<dbReference type="GO" id="GO:0030246">
    <property type="term" value="F:carbohydrate binding"/>
    <property type="evidence" value="ECO:0007669"/>
    <property type="project" value="UniProtKB-ARBA"/>
</dbReference>
<organism evidence="11 12">
    <name type="scientific">Daphnia pulex</name>
    <name type="common">Water flea</name>
    <dbReference type="NCBI Taxonomy" id="6669"/>
    <lineage>
        <taxon>Eukaryota</taxon>
        <taxon>Metazoa</taxon>
        <taxon>Ecdysozoa</taxon>
        <taxon>Arthropoda</taxon>
        <taxon>Crustacea</taxon>
        <taxon>Branchiopoda</taxon>
        <taxon>Diplostraca</taxon>
        <taxon>Cladocera</taxon>
        <taxon>Anomopoda</taxon>
        <taxon>Daphniidae</taxon>
        <taxon>Daphnia</taxon>
    </lineage>
</organism>
<proteinExistence type="predicted"/>
<dbReference type="GO" id="GO:0005615">
    <property type="term" value="C:extracellular space"/>
    <property type="evidence" value="ECO:0000318"/>
    <property type="project" value="GO_Central"/>
</dbReference>
<evidence type="ECO:0000259" key="10">
    <source>
        <dbReference type="PROSITE" id="PS51406"/>
    </source>
</evidence>
<dbReference type="OMA" id="SICRISN"/>
<dbReference type="KEGG" id="dpx:DAPPUDRAFT_191595"/>
<dbReference type="FunCoup" id="E9FWM4">
    <property type="interactions" value="5"/>
</dbReference>
<dbReference type="SMART" id="SM00186">
    <property type="entry name" value="FBG"/>
    <property type="match status" value="1"/>
</dbReference>
<dbReference type="AlphaFoldDB" id="E9FWM4"/>
<feature type="region of interest" description="Disordered" evidence="9">
    <location>
        <begin position="459"/>
        <end position="483"/>
    </location>
</feature>
<name>E9FWM4_DAPPU</name>
<evidence type="ECO:0000256" key="7">
    <source>
        <dbReference type="ARBA" id="ARBA00053344"/>
    </source>
</evidence>
<protein>
    <recommendedName>
        <fullName evidence="10">Fibrinogen C-terminal domain-containing protein</fullName>
    </recommendedName>
</protein>
<feature type="compositionally biased region" description="Low complexity" evidence="9">
    <location>
        <begin position="176"/>
        <end position="185"/>
    </location>
</feature>
<keyword evidence="12" id="KW-1185">Reference proteome</keyword>
<dbReference type="InterPro" id="IPR037579">
    <property type="entry name" value="FIB_ANG-like"/>
</dbReference>
<evidence type="ECO:0000256" key="4">
    <source>
        <dbReference type="ARBA" id="ARBA00023054"/>
    </source>
</evidence>
<keyword evidence="4 8" id="KW-0175">Coiled coil</keyword>
<dbReference type="CDD" id="cd00087">
    <property type="entry name" value="FReD"/>
    <property type="match status" value="1"/>
</dbReference>
<evidence type="ECO:0000256" key="1">
    <source>
        <dbReference type="ARBA" id="ARBA00004613"/>
    </source>
</evidence>
<sequence>MKHSRKEKKKKKKKKKKEFPPLSFPPPTCFFRFSRFIVAPPPPFFSSNFFSFVHELKLTDFLYAPSSDSICRISNGFRSKLCGTNFVRLFVCLFCNCSRDPYVYSLFEITLSAIDSKLRRVDSLERNMEMMLAKLSENTARSDAILTQLKVMDGRINRLSPGSSAPTATGGGAGSSAGTSSGSSSSDREYSLEPRILALDEKVSQIGSKLNVLTYQLDSNSLLAGSDDYVSSSSEQARAYISVPQIRGDKLIDRRGSDWSANGEDTPESIRTTMASMDRHLKILIELFSEQMDKMMSAVADVRTAVITSNPVDPSSSLLLTASSAAETPVLLSSGRSSSAVSNAKLDQLYQKMAPLLDVSEKMDQVWNVLIGAKSSVDSLVPTSEALLWQTQRQERALTDIHAELNIKTKQIIDNLNLLQLGREPSQQGAVVPIPSDIMDSEFLHDDPIVVLTANQTSAGLSSSSSGGSAKSGEGKKAQSSQPSTASVSAAAAAVIAAAATANISSTTSRSVLLQHIVPAGPTERSRIPNNSNVIFPSVKNKPGFTNTTFFYDYTTPQNIRGYSCAELKEQGLTKSGIYYLLIRGTSFWYIKVYCDMEAANGGWTVIQRRDDYGGDNRENFNRDWDDYKSGFGDPDHEFWLGNENIYMLTNAEDYSLRVELEDFEGNKRYAEYSSFKLYSEREQYKLEIGGYTGNAGDSLNDPWYGSNLSPFSTYNRDNDRSSLNCASMLKGGWWWKSCGRGLNGIYLTDPQDLTARQGIVWFRWRGWDYTLKRATMMIRPRHYGKEPSTNNPQEKPTAAA</sequence>
<keyword evidence="5" id="KW-1015">Disulfide bond</keyword>
<comment type="subcellular location">
    <subcellularLocation>
        <location evidence="1">Secreted</location>
    </subcellularLocation>
</comment>
<evidence type="ECO:0000256" key="5">
    <source>
        <dbReference type="ARBA" id="ARBA00023157"/>
    </source>
</evidence>
<feature type="region of interest" description="Disordered" evidence="9">
    <location>
        <begin position="160"/>
        <end position="188"/>
    </location>
</feature>
<dbReference type="eggNOG" id="KOG2579">
    <property type="taxonomic scope" value="Eukaryota"/>
</dbReference>
<reference evidence="11 12" key="1">
    <citation type="journal article" date="2011" name="Science">
        <title>The ecoresponsive genome of Daphnia pulex.</title>
        <authorList>
            <person name="Colbourne J.K."/>
            <person name="Pfrender M.E."/>
            <person name="Gilbert D."/>
            <person name="Thomas W.K."/>
            <person name="Tucker A."/>
            <person name="Oakley T.H."/>
            <person name="Tokishita S."/>
            <person name="Aerts A."/>
            <person name="Arnold G.J."/>
            <person name="Basu M.K."/>
            <person name="Bauer D.J."/>
            <person name="Caceres C.E."/>
            <person name="Carmel L."/>
            <person name="Casola C."/>
            <person name="Choi J.H."/>
            <person name="Detter J.C."/>
            <person name="Dong Q."/>
            <person name="Dusheyko S."/>
            <person name="Eads B.D."/>
            <person name="Frohlich T."/>
            <person name="Geiler-Samerotte K.A."/>
            <person name="Gerlach D."/>
            <person name="Hatcher P."/>
            <person name="Jogdeo S."/>
            <person name="Krijgsveld J."/>
            <person name="Kriventseva E.V."/>
            <person name="Kultz D."/>
            <person name="Laforsch C."/>
            <person name="Lindquist E."/>
            <person name="Lopez J."/>
            <person name="Manak J.R."/>
            <person name="Muller J."/>
            <person name="Pangilinan J."/>
            <person name="Patwardhan R.P."/>
            <person name="Pitluck S."/>
            <person name="Pritham E.J."/>
            <person name="Rechtsteiner A."/>
            <person name="Rho M."/>
            <person name="Rogozin I.B."/>
            <person name="Sakarya O."/>
            <person name="Salamov A."/>
            <person name="Schaack S."/>
            <person name="Shapiro H."/>
            <person name="Shiga Y."/>
            <person name="Skalitzky C."/>
            <person name="Smith Z."/>
            <person name="Souvorov A."/>
            <person name="Sung W."/>
            <person name="Tang Z."/>
            <person name="Tsuchiya D."/>
            <person name="Tu H."/>
            <person name="Vos H."/>
            <person name="Wang M."/>
            <person name="Wolf Y.I."/>
            <person name="Yamagata H."/>
            <person name="Yamada T."/>
            <person name="Ye Y."/>
            <person name="Shaw J.R."/>
            <person name="Andrews J."/>
            <person name="Crease T.J."/>
            <person name="Tang H."/>
            <person name="Lucas S.M."/>
            <person name="Robertson H.M."/>
            <person name="Bork P."/>
            <person name="Koonin E.V."/>
            <person name="Zdobnov E.M."/>
            <person name="Grigoriev I.V."/>
            <person name="Lynch M."/>
            <person name="Boore J.L."/>
        </authorList>
    </citation>
    <scope>NUCLEOTIDE SEQUENCE [LARGE SCALE GENOMIC DNA]</scope>
</reference>
<dbReference type="InterPro" id="IPR036056">
    <property type="entry name" value="Fibrinogen-like_C"/>
</dbReference>
<gene>
    <name evidence="11" type="ORF">DAPPUDRAFT_191595</name>
</gene>
<dbReference type="EMBL" id="GL732526">
    <property type="protein sequence ID" value="EFX87918.1"/>
    <property type="molecule type" value="Genomic_DNA"/>
</dbReference>
<feature type="compositionally biased region" description="Basic residues" evidence="9">
    <location>
        <begin position="1"/>
        <end position="17"/>
    </location>
</feature>
<evidence type="ECO:0000256" key="9">
    <source>
        <dbReference type="SAM" id="MobiDB-lite"/>
    </source>
</evidence>
<dbReference type="NCBIfam" id="NF040941">
    <property type="entry name" value="GGGWT_bact"/>
    <property type="match status" value="1"/>
</dbReference>
<keyword evidence="6" id="KW-0325">Glycoprotein</keyword>
<dbReference type="Pfam" id="PF00147">
    <property type="entry name" value="Fibrinogen_C"/>
    <property type="match status" value="1"/>
</dbReference>
<dbReference type="PANTHER" id="PTHR47221:SF6">
    <property type="entry name" value="FIBRINOGEN ALPHA CHAIN"/>
    <property type="match status" value="1"/>
</dbReference>
<dbReference type="InParanoid" id="E9FWM4"/>
<dbReference type="Gene3D" id="3.90.215.10">
    <property type="entry name" value="Gamma Fibrinogen, chain A, domain 1"/>
    <property type="match status" value="1"/>
</dbReference>
<dbReference type="FunFam" id="3.90.215.10:FF:000001">
    <property type="entry name" value="Tenascin isoform 1"/>
    <property type="match status" value="1"/>
</dbReference>
<evidence type="ECO:0000313" key="12">
    <source>
        <dbReference type="Proteomes" id="UP000000305"/>
    </source>
</evidence>
<dbReference type="PROSITE" id="PS51406">
    <property type="entry name" value="FIBRINOGEN_C_2"/>
    <property type="match status" value="1"/>
</dbReference>
<evidence type="ECO:0000256" key="3">
    <source>
        <dbReference type="ARBA" id="ARBA00022729"/>
    </source>
</evidence>
<dbReference type="OrthoDB" id="7735550at2759"/>
<dbReference type="HOGENOM" id="CLU_015984_0_0_1"/>
<accession>E9FWM4</accession>
<dbReference type="PANTHER" id="PTHR47221">
    <property type="entry name" value="FIBRINOGEN ALPHA CHAIN"/>
    <property type="match status" value="1"/>
</dbReference>
<comment type="function">
    <text evidence="7">Lectin involved in innate immunity. Agglutinates all types of human erythrocytes, Gram-positive and Gram-negative bacteria. Has a stronger agglutinating activity towards Gram-negative bacteria than towards Gram-positive bacteria. Specifically recognizes acetyl group-containing substances on agglutinated cells. The hemagglutinating activity was inhibited by EDTA, acetyl group-containing mono- and disaccharides, N-acetyl derivatives of amino acids, other acetyl group-containing substances, propionamide and benzamide. Enhances the antimicrobial activity of big defensin against Gram-positive bacteria but not against Gram-negative bacteria.</text>
</comment>
<dbReference type="InterPro" id="IPR002181">
    <property type="entry name" value="Fibrinogen_a/b/g_C_dom"/>
</dbReference>
<evidence type="ECO:0000256" key="6">
    <source>
        <dbReference type="ARBA" id="ARBA00023180"/>
    </source>
</evidence>
<feature type="region of interest" description="Disordered" evidence="9">
    <location>
        <begin position="1"/>
        <end position="21"/>
    </location>
</feature>
<feature type="coiled-coil region" evidence="8">
    <location>
        <begin position="114"/>
        <end position="141"/>
    </location>
</feature>
<dbReference type="STRING" id="6669.E9FWM4"/>